<keyword evidence="2" id="KW-1185">Reference proteome</keyword>
<dbReference type="PANTHER" id="PTHR33973">
    <property type="entry name" value="OS07G0153300 PROTEIN"/>
    <property type="match status" value="1"/>
</dbReference>
<dbReference type="EMBL" id="CATYWO010000002">
    <property type="protein sequence ID" value="CAJ0790138.1"/>
    <property type="molecule type" value="Genomic_DNA"/>
</dbReference>
<accession>A0ABM9JCZ3</accession>
<evidence type="ECO:0000313" key="1">
    <source>
        <dbReference type="EMBL" id="CAJ0790138.1"/>
    </source>
</evidence>
<dbReference type="Proteomes" id="UP001189616">
    <property type="component" value="Unassembled WGS sequence"/>
</dbReference>
<evidence type="ECO:0000313" key="2">
    <source>
        <dbReference type="Proteomes" id="UP001189616"/>
    </source>
</evidence>
<gene>
    <name evidence="1" type="ORF">LMG7141_02330</name>
</gene>
<comment type="caution">
    <text evidence="1">The sequence shown here is derived from an EMBL/GenBank/DDBJ whole genome shotgun (WGS) entry which is preliminary data.</text>
</comment>
<sequence length="261" mass="29191">MGPGDAVNVDAQLLVGQVMHRRLRPVVNRFVYPVFAIRVKLSALGRLNGTWFGVDCWRPLSLRTRDYGPRDGSDLLAWIGRTLHDAGVNADGEVWLQTFPRIAGWMFNPVSFWYCHDAAGALRAVLAEVNNTFGQHHRYLLCAADGGAIGPHTELTCRKVLHVSPFCQVEGGYRFRFANTGATALVRIDYHDRDGLLLQTSIGGRLQPFDAAHLRRALLRQPLLALQVVGGIHWQALRLWIKGVPFFGRRAHNPSSLENRP</sequence>
<dbReference type="InterPro" id="IPR010775">
    <property type="entry name" value="DUF1365"/>
</dbReference>
<protein>
    <recommendedName>
        <fullName evidence="3">Cyclopropane fatty acid synthase</fullName>
    </recommendedName>
</protein>
<proteinExistence type="predicted"/>
<organism evidence="1 2">
    <name type="scientific">Ralstonia condita</name>
    <dbReference type="NCBI Taxonomy" id="3058600"/>
    <lineage>
        <taxon>Bacteria</taxon>
        <taxon>Pseudomonadati</taxon>
        <taxon>Pseudomonadota</taxon>
        <taxon>Betaproteobacteria</taxon>
        <taxon>Burkholderiales</taxon>
        <taxon>Burkholderiaceae</taxon>
        <taxon>Ralstonia</taxon>
    </lineage>
</organism>
<evidence type="ECO:0008006" key="3">
    <source>
        <dbReference type="Google" id="ProtNLM"/>
    </source>
</evidence>
<name>A0ABM9JCZ3_9RALS</name>
<dbReference type="Pfam" id="PF07103">
    <property type="entry name" value="DUF1365"/>
    <property type="match status" value="1"/>
</dbReference>
<dbReference type="PANTHER" id="PTHR33973:SF4">
    <property type="entry name" value="OS07G0153300 PROTEIN"/>
    <property type="match status" value="1"/>
</dbReference>
<reference evidence="1 2" key="1">
    <citation type="submission" date="2023-07" db="EMBL/GenBank/DDBJ databases">
        <authorList>
            <person name="Peeters C."/>
        </authorList>
    </citation>
    <scope>NUCLEOTIDE SEQUENCE [LARGE SCALE GENOMIC DNA]</scope>
    <source>
        <strain evidence="1 2">LMG 7141</strain>
    </source>
</reference>